<protein>
    <submittedName>
        <fullName evidence="1">Uncharacterized protein</fullName>
    </submittedName>
</protein>
<sequence length="82" mass="8706">MLVSLWTLPHSGHVQFACRKLILVAACASAVPVPIVASTNTAATVLIRRTLPDDDIFMCVTPPIELIERGQPSIGRAGIGEV</sequence>
<comment type="caution">
    <text evidence="1">The sequence shown here is derived from an EMBL/GenBank/DDBJ whole genome shotgun (WGS) entry which is preliminary data.</text>
</comment>
<dbReference type="AlphaFoldDB" id="A0A5M3X4X4"/>
<reference evidence="1 2" key="1">
    <citation type="submission" date="2019-10" db="EMBL/GenBank/DDBJ databases">
        <title>Whole genome shotgun sequence of Acrocarpospora macrocephala NBRC 16266.</title>
        <authorList>
            <person name="Ichikawa N."/>
            <person name="Kimura A."/>
            <person name="Kitahashi Y."/>
            <person name="Komaki H."/>
            <person name="Oguchi A."/>
        </authorList>
    </citation>
    <scope>NUCLEOTIDE SEQUENCE [LARGE SCALE GENOMIC DNA]</scope>
    <source>
        <strain evidence="1 2">NBRC 16266</strain>
    </source>
</reference>
<name>A0A5M3X4X4_9ACTN</name>
<evidence type="ECO:0000313" key="2">
    <source>
        <dbReference type="Proteomes" id="UP000331127"/>
    </source>
</evidence>
<dbReference type="EMBL" id="BLAE01000081">
    <property type="protein sequence ID" value="GES15686.1"/>
    <property type="molecule type" value="Genomic_DNA"/>
</dbReference>
<organism evidence="1 2">
    <name type="scientific">Acrocarpospora macrocephala</name>
    <dbReference type="NCBI Taxonomy" id="150177"/>
    <lineage>
        <taxon>Bacteria</taxon>
        <taxon>Bacillati</taxon>
        <taxon>Actinomycetota</taxon>
        <taxon>Actinomycetes</taxon>
        <taxon>Streptosporangiales</taxon>
        <taxon>Streptosporangiaceae</taxon>
        <taxon>Acrocarpospora</taxon>
    </lineage>
</organism>
<proteinExistence type="predicted"/>
<evidence type="ECO:0000313" key="1">
    <source>
        <dbReference type="EMBL" id="GES15686.1"/>
    </source>
</evidence>
<keyword evidence="2" id="KW-1185">Reference proteome</keyword>
<dbReference type="Proteomes" id="UP000331127">
    <property type="component" value="Unassembled WGS sequence"/>
</dbReference>
<accession>A0A5M3X4X4</accession>
<gene>
    <name evidence="1" type="ORF">Amac_092840</name>
</gene>